<dbReference type="SUPFAM" id="SSF56349">
    <property type="entry name" value="DNA breaking-rejoining enzymes"/>
    <property type="match status" value="1"/>
</dbReference>
<protein>
    <recommendedName>
        <fullName evidence="4">Tyr recombinase domain-containing protein</fullName>
    </recommendedName>
</protein>
<sequence>MDTETATFSKSRNKSGTVSWQAKVRRKGFLLRSNTFPTKALAQEWAREVEADMDTARHPVNNNAEHTTLDDILIRYRNEVVPTHRGAKHELQRVSQLLREPMSQCTLAELTPGIIAYWRDDRLRTVSPGSVLREMTILRRTIKRARNEWGIDLRECPLSRVAKPKDRPHRERRVSSAEEALLYEGCRKARNPYLQPAIEFALQTAMRQGEIVSLEWRNVDLDRRTARLPITKNGRSRTVPLSTRAIEILLSLPGGPDQIRPTPRVTEEYFGQLKDKINCEGPYSANAAGRTTY</sequence>
<dbReference type="Gene3D" id="1.10.443.10">
    <property type="entry name" value="Intergrase catalytic core"/>
    <property type="match status" value="1"/>
</dbReference>
<proteinExistence type="inferred from homology"/>
<dbReference type="RefSeq" id="WP_120344012.1">
    <property type="nucleotide sequence ID" value="NZ_MCAS01000008.1"/>
</dbReference>
<dbReference type="PANTHER" id="PTHR30629:SF2">
    <property type="entry name" value="PROPHAGE INTEGRASE INTS-RELATED"/>
    <property type="match status" value="1"/>
</dbReference>
<dbReference type="CDD" id="cd00796">
    <property type="entry name" value="INT_Rci_Hp1_C"/>
    <property type="match status" value="1"/>
</dbReference>
<dbReference type="EMBL" id="MCAS01000008">
    <property type="protein sequence ID" value="RKF48315.1"/>
    <property type="molecule type" value="Genomic_DNA"/>
</dbReference>
<evidence type="ECO:0000256" key="2">
    <source>
        <dbReference type="ARBA" id="ARBA00022908"/>
    </source>
</evidence>
<dbReference type="Pfam" id="PF00589">
    <property type="entry name" value="Phage_integrase"/>
    <property type="match status" value="1"/>
</dbReference>
<dbReference type="InterPro" id="IPR002104">
    <property type="entry name" value="Integrase_catalytic"/>
</dbReference>
<dbReference type="GO" id="GO:0015074">
    <property type="term" value="P:DNA integration"/>
    <property type="evidence" value="ECO:0007669"/>
    <property type="project" value="UniProtKB-KW"/>
</dbReference>
<comment type="similarity">
    <text evidence="1">Belongs to the 'phage' integrase family.</text>
</comment>
<feature type="domain" description="Tyr recombinase" evidence="4">
    <location>
        <begin position="169"/>
        <end position="293"/>
    </location>
</feature>
<keyword evidence="2" id="KW-0229">DNA integration</keyword>
<dbReference type="Proteomes" id="UP000283709">
    <property type="component" value="Unassembled WGS sequence"/>
</dbReference>
<dbReference type="PANTHER" id="PTHR30629">
    <property type="entry name" value="PROPHAGE INTEGRASE"/>
    <property type="match status" value="1"/>
</dbReference>
<evidence type="ECO:0000256" key="3">
    <source>
        <dbReference type="ARBA" id="ARBA00023172"/>
    </source>
</evidence>
<gene>
    <name evidence="5" type="ORF">BCY88_21520</name>
</gene>
<organism evidence="5 6">
    <name type="scientific">Paraburkholderia fungorum</name>
    <dbReference type="NCBI Taxonomy" id="134537"/>
    <lineage>
        <taxon>Bacteria</taxon>
        <taxon>Pseudomonadati</taxon>
        <taxon>Pseudomonadota</taxon>
        <taxon>Betaproteobacteria</taxon>
        <taxon>Burkholderiales</taxon>
        <taxon>Burkholderiaceae</taxon>
        <taxon>Paraburkholderia</taxon>
    </lineage>
</organism>
<dbReference type="OrthoDB" id="662444at2"/>
<dbReference type="AlphaFoldDB" id="A0A420GT00"/>
<dbReference type="InterPro" id="IPR013762">
    <property type="entry name" value="Integrase-like_cat_sf"/>
</dbReference>
<name>A0A420GT00_9BURK</name>
<dbReference type="InterPro" id="IPR011010">
    <property type="entry name" value="DNA_brk_join_enz"/>
</dbReference>
<accession>A0A420GT00</accession>
<evidence type="ECO:0000259" key="4">
    <source>
        <dbReference type="PROSITE" id="PS51898"/>
    </source>
</evidence>
<dbReference type="GO" id="GO:0006310">
    <property type="term" value="P:DNA recombination"/>
    <property type="evidence" value="ECO:0007669"/>
    <property type="project" value="UniProtKB-KW"/>
</dbReference>
<comment type="caution">
    <text evidence="5">The sequence shown here is derived from an EMBL/GenBank/DDBJ whole genome shotgun (WGS) entry which is preliminary data.</text>
</comment>
<dbReference type="InterPro" id="IPR050808">
    <property type="entry name" value="Phage_Integrase"/>
</dbReference>
<evidence type="ECO:0000313" key="5">
    <source>
        <dbReference type="EMBL" id="RKF48315.1"/>
    </source>
</evidence>
<evidence type="ECO:0000256" key="1">
    <source>
        <dbReference type="ARBA" id="ARBA00008857"/>
    </source>
</evidence>
<evidence type="ECO:0000313" key="6">
    <source>
        <dbReference type="Proteomes" id="UP000283709"/>
    </source>
</evidence>
<dbReference type="PROSITE" id="PS51898">
    <property type="entry name" value="TYR_RECOMBINASE"/>
    <property type="match status" value="1"/>
</dbReference>
<reference evidence="5 6" key="1">
    <citation type="submission" date="2016-07" db="EMBL/GenBank/DDBJ databases">
        <title>Genome analysis of Burkholderia fungorum ES3-20.</title>
        <authorList>
            <person name="Xu D."/>
            <person name="Yao R."/>
            <person name="Zheng S."/>
        </authorList>
    </citation>
    <scope>NUCLEOTIDE SEQUENCE [LARGE SCALE GENOMIC DNA]</scope>
    <source>
        <strain evidence="5 6">ES3-20</strain>
    </source>
</reference>
<dbReference type="GO" id="GO:0003677">
    <property type="term" value="F:DNA binding"/>
    <property type="evidence" value="ECO:0007669"/>
    <property type="project" value="InterPro"/>
</dbReference>
<keyword evidence="3" id="KW-0233">DNA recombination</keyword>